<keyword evidence="3" id="KW-1185">Reference proteome</keyword>
<sequence length="115" mass="12804">MRWKWAGSNQSAVEVRLQARETSIFKLNLGHTENYSKISNIRIEGSVSLSNINDSTGSHKPASKAAKALQVELALQTLQADSNSKPRYTPIRSTSVQRFSSHNSQQSGVEHWSLH</sequence>
<protein>
    <submittedName>
        <fullName evidence="2">Uncharacterized protein</fullName>
    </submittedName>
</protein>
<reference evidence="2" key="1">
    <citation type="submission" date="2016-03" db="EMBL/GenBank/DDBJ databases">
        <title>Mechanisms controlling the formation of the plant cell surface in tip-growing cells are functionally conserved among land plants.</title>
        <authorList>
            <person name="Honkanen S."/>
            <person name="Jones V.A."/>
            <person name="Morieri G."/>
            <person name="Champion C."/>
            <person name="Hetherington A.J."/>
            <person name="Kelly S."/>
            <person name="Saint-Marcoux D."/>
            <person name="Proust H."/>
            <person name="Prescott H."/>
            <person name="Dolan L."/>
        </authorList>
    </citation>
    <scope>NUCLEOTIDE SEQUENCE [LARGE SCALE GENOMIC DNA]</scope>
    <source>
        <tissue evidence="2">Whole gametophyte</tissue>
    </source>
</reference>
<comment type="caution">
    <text evidence="2">The sequence shown here is derived from an EMBL/GenBank/DDBJ whole genome shotgun (WGS) entry which is preliminary data.</text>
</comment>
<accession>A0A176VRP3</accession>
<dbReference type="EMBL" id="LVLJ01002824">
    <property type="protein sequence ID" value="OAE23558.1"/>
    <property type="molecule type" value="Genomic_DNA"/>
</dbReference>
<dbReference type="AlphaFoldDB" id="A0A176VRP3"/>
<feature type="compositionally biased region" description="Polar residues" evidence="1">
    <location>
        <begin position="82"/>
        <end position="108"/>
    </location>
</feature>
<gene>
    <name evidence="2" type="ORF">AXG93_1877s1000</name>
</gene>
<dbReference type="Proteomes" id="UP000077202">
    <property type="component" value="Unassembled WGS sequence"/>
</dbReference>
<name>A0A176VRP3_MARPO</name>
<evidence type="ECO:0000313" key="2">
    <source>
        <dbReference type="EMBL" id="OAE23558.1"/>
    </source>
</evidence>
<feature type="region of interest" description="Disordered" evidence="1">
    <location>
        <begin position="82"/>
        <end position="115"/>
    </location>
</feature>
<organism evidence="2 3">
    <name type="scientific">Marchantia polymorpha subsp. ruderalis</name>
    <dbReference type="NCBI Taxonomy" id="1480154"/>
    <lineage>
        <taxon>Eukaryota</taxon>
        <taxon>Viridiplantae</taxon>
        <taxon>Streptophyta</taxon>
        <taxon>Embryophyta</taxon>
        <taxon>Marchantiophyta</taxon>
        <taxon>Marchantiopsida</taxon>
        <taxon>Marchantiidae</taxon>
        <taxon>Marchantiales</taxon>
        <taxon>Marchantiaceae</taxon>
        <taxon>Marchantia</taxon>
    </lineage>
</organism>
<proteinExistence type="predicted"/>
<evidence type="ECO:0000313" key="3">
    <source>
        <dbReference type="Proteomes" id="UP000077202"/>
    </source>
</evidence>
<evidence type="ECO:0000256" key="1">
    <source>
        <dbReference type="SAM" id="MobiDB-lite"/>
    </source>
</evidence>